<evidence type="ECO:0000256" key="4">
    <source>
        <dbReference type="ARBA" id="ARBA00022536"/>
    </source>
</evidence>
<keyword evidence="2" id="KW-0964">Secreted</keyword>
<dbReference type="FunFam" id="2.10.25.10:FF:000046">
    <property type="entry name" value="Latent-transforming growth factor beta-binding protein 1 isoform x2"/>
    <property type="match status" value="1"/>
</dbReference>
<feature type="domain" description="EGF-like" evidence="15">
    <location>
        <begin position="1055"/>
        <end position="1094"/>
    </location>
</feature>
<feature type="domain" description="EGF-like" evidence="15">
    <location>
        <begin position="1455"/>
        <end position="1496"/>
    </location>
</feature>
<evidence type="ECO:0000256" key="12">
    <source>
        <dbReference type="ARBA" id="ARBA00072995"/>
    </source>
</evidence>
<dbReference type="PROSITE" id="PS51364">
    <property type="entry name" value="TB"/>
    <property type="match status" value="4"/>
</dbReference>
<dbReference type="GeneTree" id="ENSGT00940000158234"/>
<dbReference type="Pfam" id="PF07645">
    <property type="entry name" value="EGF_CA"/>
    <property type="match status" value="22"/>
</dbReference>
<feature type="domain" description="EGF-like" evidence="15">
    <location>
        <begin position="2202"/>
        <end position="2243"/>
    </location>
</feature>
<organism evidence="17 18">
    <name type="scientific">Oncorhynchus tshawytscha</name>
    <name type="common">Chinook salmon</name>
    <name type="synonym">Salmo tshawytscha</name>
    <dbReference type="NCBI Taxonomy" id="74940"/>
    <lineage>
        <taxon>Eukaryota</taxon>
        <taxon>Metazoa</taxon>
        <taxon>Chordata</taxon>
        <taxon>Craniata</taxon>
        <taxon>Vertebrata</taxon>
        <taxon>Euteleostomi</taxon>
        <taxon>Actinopterygii</taxon>
        <taxon>Neopterygii</taxon>
        <taxon>Teleostei</taxon>
        <taxon>Protacanthopterygii</taxon>
        <taxon>Salmoniformes</taxon>
        <taxon>Salmonidae</taxon>
        <taxon>Salmoninae</taxon>
        <taxon>Oncorhynchus</taxon>
    </lineage>
</organism>
<feature type="region of interest" description="Disordered" evidence="14">
    <location>
        <begin position="330"/>
        <end position="382"/>
    </location>
</feature>
<dbReference type="Proteomes" id="UP000694402">
    <property type="component" value="Unassembled WGS sequence"/>
</dbReference>
<feature type="domain" description="EGF-like" evidence="15">
    <location>
        <begin position="1013"/>
        <end position="1054"/>
    </location>
</feature>
<feature type="compositionally biased region" description="Low complexity" evidence="14">
    <location>
        <begin position="1719"/>
        <end position="1730"/>
    </location>
</feature>
<evidence type="ECO:0000256" key="9">
    <source>
        <dbReference type="ARBA" id="ARBA00023183"/>
    </source>
</evidence>
<feature type="domain" description="TB" evidence="16">
    <location>
        <begin position="601"/>
        <end position="643"/>
    </location>
</feature>
<evidence type="ECO:0000256" key="10">
    <source>
        <dbReference type="ARBA" id="ARBA00038081"/>
    </source>
</evidence>
<evidence type="ECO:0000256" key="3">
    <source>
        <dbReference type="ARBA" id="ARBA00022530"/>
    </source>
</evidence>
<keyword evidence="9" id="KW-0340">Growth factor binding</keyword>
<dbReference type="PANTHER" id="PTHR47333">
    <property type="entry name" value="VON WILLEBRAND FACTOR C AND EGF DOMAIN-CONTAINING PROTEIN"/>
    <property type="match status" value="1"/>
</dbReference>
<dbReference type="Pfam" id="PF12661">
    <property type="entry name" value="hEGF"/>
    <property type="match status" value="1"/>
</dbReference>
<dbReference type="Ensembl" id="ENSOTST00005007472.2">
    <property type="protein sequence ID" value="ENSOTSP00005006754.2"/>
    <property type="gene ID" value="ENSOTSG00005036047.2"/>
</dbReference>
<evidence type="ECO:0000256" key="11">
    <source>
        <dbReference type="ARBA" id="ARBA00064273"/>
    </source>
</evidence>
<feature type="compositionally biased region" description="Pro residues" evidence="14">
    <location>
        <begin position="910"/>
        <end position="922"/>
    </location>
</feature>
<comment type="similarity">
    <text evidence="10">Belongs to the LTBP family.</text>
</comment>
<feature type="region of interest" description="Disordered" evidence="14">
    <location>
        <begin position="795"/>
        <end position="922"/>
    </location>
</feature>
<keyword evidence="6" id="KW-0677">Repeat</keyword>
<dbReference type="FunFam" id="2.10.25.10:FF:000056">
    <property type="entry name" value="Latent-transforming growth factor beta-binding protein 3 isoform 2"/>
    <property type="match status" value="1"/>
</dbReference>
<feature type="domain" description="EGF-like" evidence="15">
    <location>
        <begin position="1624"/>
        <end position="1665"/>
    </location>
</feature>
<evidence type="ECO:0000313" key="18">
    <source>
        <dbReference type="Proteomes" id="UP000694402"/>
    </source>
</evidence>
<dbReference type="InterPro" id="IPR013032">
    <property type="entry name" value="EGF-like_CS"/>
</dbReference>
<evidence type="ECO:0000256" key="5">
    <source>
        <dbReference type="ARBA" id="ARBA00022729"/>
    </source>
</evidence>
<evidence type="ECO:0000256" key="1">
    <source>
        <dbReference type="ARBA" id="ARBA00004498"/>
    </source>
</evidence>
<dbReference type="SUPFAM" id="SSF57196">
    <property type="entry name" value="EGF/Laminin"/>
    <property type="match status" value="6"/>
</dbReference>
<feature type="compositionally biased region" description="Basic and acidic residues" evidence="14">
    <location>
        <begin position="2014"/>
        <end position="2025"/>
    </location>
</feature>
<comment type="subcellular location">
    <subcellularLocation>
        <location evidence="1">Secreted</location>
        <location evidence="1">Extracellular space</location>
        <location evidence="1">Extracellular matrix</location>
    </subcellularLocation>
</comment>
<feature type="compositionally biased region" description="Low complexity" evidence="14">
    <location>
        <begin position="805"/>
        <end position="834"/>
    </location>
</feature>
<feature type="domain" description="TB" evidence="16">
    <location>
        <begin position="1917"/>
        <end position="1970"/>
    </location>
</feature>
<dbReference type="SMART" id="SM00179">
    <property type="entry name" value="EGF_CA"/>
    <property type="match status" value="25"/>
</dbReference>
<dbReference type="InterPro" id="IPR036773">
    <property type="entry name" value="TB_dom_sf"/>
</dbReference>
<feature type="region of interest" description="Disordered" evidence="14">
    <location>
        <begin position="1718"/>
        <end position="1743"/>
    </location>
</feature>
<feature type="compositionally biased region" description="Gly residues" evidence="14">
    <location>
        <begin position="372"/>
        <end position="382"/>
    </location>
</feature>
<dbReference type="Gene3D" id="2.10.25.10">
    <property type="entry name" value="Laminin"/>
    <property type="match status" value="26"/>
</dbReference>
<dbReference type="PROSITE" id="PS00010">
    <property type="entry name" value="ASX_HYDROXYL"/>
    <property type="match status" value="14"/>
</dbReference>
<dbReference type="FunFam" id="2.10.25.10:FF:000024">
    <property type="entry name" value="Putative latent-transforming growth factor beta-binding protein 2"/>
    <property type="match status" value="2"/>
</dbReference>
<dbReference type="FunFam" id="2.10.25.10:FF:000019">
    <property type="entry name" value="latent-transforming growth factor beta-binding protein 1 isoform X2"/>
    <property type="match status" value="1"/>
</dbReference>
<feature type="compositionally biased region" description="Polar residues" evidence="14">
    <location>
        <begin position="835"/>
        <end position="844"/>
    </location>
</feature>
<keyword evidence="3" id="KW-0272">Extracellular matrix</keyword>
<dbReference type="FunFam" id="2.10.25.10:FF:000002">
    <property type="entry name" value="Latent-transforming growth factor beta-binding protein 3"/>
    <property type="match status" value="1"/>
</dbReference>
<feature type="domain" description="EGF-like" evidence="15">
    <location>
        <begin position="1135"/>
        <end position="1174"/>
    </location>
</feature>
<dbReference type="InterPro" id="IPR052080">
    <property type="entry name" value="vWF_C/EGF_Fibrillin"/>
</dbReference>
<dbReference type="PIRSF" id="PIRSF036312">
    <property type="entry name" value="Fibrillin"/>
    <property type="match status" value="1"/>
</dbReference>
<reference evidence="17" key="1">
    <citation type="submission" date="2025-08" db="UniProtKB">
        <authorList>
            <consortium name="Ensembl"/>
        </authorList>
    </citation>
    <scope>IDENTIFICATION</scope>
</reference>
<feature type="domain" description="EGF-like" evidence="15">
    <location>
        <begin position="1539"/>
        <end position="1576"/>
    </location>
</feature>
<comment type="subunit">
    <text evidence="11">Forms part of the large latent transforming growth factor beta precursor complex; removal is essential for activation of complex. Interacts with LTBP1 and TGFB1. Interacts with EFEMP2; this interaction promotes fibrillar deposition of EFEMP2.</text>
</comment>
<feature type="domain" description="EGF-like" evidence="15">
    <location>
        <begin position="1497"/>
        <end position="1538"/>
    </location>
</feature>
<dbReference type="SUPFAM" id="SSF57581">
    <property type="entry name" value="TB module/8-cys domain"/>
    <property type="match status" value="4"/>
</dbReference>
<feature type="domain" description="TB" evidence="16">
    <location>
        <begin position="717"/>
        <end position="773"/>
    </location>
</feature>
<feature type="domain" description="TB" evidence="16">
    <location>
        <begin position="1751"/>
        <end position="1804"/>
    </location>
</feature>
<evidence type="ECO:0000256" key="13">
    <source>
        <dbReference type="PROSITE-ProRule" id="PRU00076"/>
    </source>
</evidence>
<dbReference type="FunFam" id="2.10.25.10:FF:000194">
    <property type="entry name" value="Latent transforming growth factor beta binding protein 2"/>
    <property type="match status" value="1"/>
</dbReference>
<keyword evidence="4 13" id="KW-0245">EGF-like domain</keyword>
<feature type="region of interest" description="Disordered" evidence="14">
    <location>
        <begin position="1981"/>
        <end position="2148"/>
    </location>
</feature>
<feature type="domain" description="EGF-like" evidence="15">
    <location>
        <begin position="120"/>
        <end position="152"/>
    </location>
</feature>
<dbReference type="PANTHER" id="PTHR47333:SF4">
    <property type="entry name" value="EGF-LIKE DOMAIN-CONTAINING PROTEIN"/>
    <property type="match status" value="1"/>
</dbReference>
<keyword evidence="5" id="KW-0732">Signal</keyword>
<dbReference type="InterPro" id="IPR049883">
    <property type="entry name" value="NOTCH1_EGF-like"/>
</dbReference>
<evidence type="ECO:0000256" key="6">
    <source>
        <dbReference type="ARBA" id="ARBA00022737"/>
    </source>
</evidence>
<dbReference type="FunFam" id="2.10.25.10:FF:000017">
    <property type="entry name" value="latent-transforming growth factor beta-binding protein 4 isoform X1"/>
    <property type="match status" value="1"/>
</dbReference>
<evidence type="ECO:0000259" key="16">
    <source>
        <dbReference type="PROSITE" id="PS51364"/>
    </source>
</evidence>
<feature type="disulfide bond" evidence="13">
    <location>
        <begin position="124"/>
        <end position="134"/>
    </location>
</feature>
<feature type="domain" description="EGF-like" evidence="15">
    <location>
        <begin position="1215"/>
        <end position="1254"/>
    </location>
</feature>
<gene>
    <name evidence="17" type="primary">LOC112266769</name>
</gene>
<feature type="domain" description="EGF-like" evidence="15">
    <location>
        <begin position="1295"/>
        <end position="1334"/>
    </location>
</feature>
<feature type="disulfide bond" evidence="13">
    <location>
        <begin position="142"/>
        <end position="151"/>
    </location>
</feature>
<dbReference type="Pfam" id="PF00683">
    <property type="entry name" value="TB"/>
    <property type="match status" value="3"/>
</dbReference>
<dbReference type="GO" id="GO:0071944">
    <property type="term" value="C:cell periphery"/>
    <property type="evidence" value="ECO:0007669"/>
    <property type="project" value="UniProtKB-ARBA"/>
</dbReference>
<feature type="disulfide bond" evidence="13">
    <location>
        <begin position="456"/>
        <end position="465"/>
    </location>
</feature>
<sequence>MSSRRYANLFVLGVAFILFLTFSKLYGTLVRRSTHKRLHETQRKTASRYHHTTVNYQVYHTQRRMPTTSKPTLKQKQFHFNGKKHWKYTTNVTLQLNGPNVCGNRCCHGWTVSPKTQKCTKPRCLPRCHNGAVCRQPNICECRTGFYGARCEFASVTYGLVGLPWALLRPTSPMVSTTTSGPTITLPPTTSLSPTITLPPTTSLSPTITLPPTTSLSPTITLPPTTSLSPTITLPPTTSLSPTITLPPTTVIPTTTTPVSAETTAAWRTAGTPASTTNPETKKYYAVRWQPLTLQEAQLLLLKKALARGGRGDKMTTILMKHIETERKKLQSASQSDLQDTQTTSVKSFHTQKGQYTVHASPPAASNQTAGHRGGTAAGAGRRGAERIKVLFTPTICKVRCTQGRCTNFCEQGNVTTLYNSEQGGRAALGPGFRVFLCPMLCQNGGVCIQKDRCLCPPTFTGKFCHIPVATPSTNDIEKPPRIPSVLASQQLLTQSEYILPLQSQQQSHSQPSGASGSSMVKVRVQHPPEASVKIHQVLKVGYGPGTVREQSETVTWSAGLSGARTSVLPGERAEAPPPKPRVQAQTFHGDSTYTESSGFKYCFREVRNGQCSSPLPGLRSQDTCCRGIGLAWGINECVLCPPNTGNGVDGSCPAGFERINGTQCVDVNECLQPGFCENGNCVNTRGSYSCVCRQGYILDASHGICISRKVISEDKGQCYRILNSGSGRGSCSVPILRNITKQICCCSRVGKAWGKNCERCPYFGSVAFKEICPAGPGYHYSASAIKFNQRVVEQHGTGGPPVISQSTPQTRPQQPASSGAQTPQTSHQQPSSSGFFTPQTRPQQPDGRALIPQTRPQQPSSGGSLSPQGRPQIPAISVTAGPTRVVTARTPTQTKRPPVDQRPISPVRPAQPLPSPVTPRPPIPRPVRGVCETMPQVCGQGRCVDQPGGRHTCICNEGYQHNAQQTHCQDIDECRASPPPCSSGRCQNTEGGYRCSCPSGYQPGPRGTSCIDVNECIQAPSPCSVGECENTPGRYRCVCPAGFRANFQQTQCQDIDECRQVPNPCNNGRCENSPGSFKCVCRTGYKLEGNTCKDVDECEDPLKCPGQACVNSPGSYKCVSCPPGFGLLNEQCRDVDECRQTPSLCTNGRCENTPGSYRCVCHTGYKLQGKACTDVDECEDPLRCPGQACVNSQGSYNCVSCKPGFSMINGQCSDIDECRQSPGPCNNGHCENTQGSYSCACLTGYRLHGDTCTDADECADPSQCPGQECVNSQGSYKCVSCKPGFGLIDRRCTDVDECLHSPTRCANGRCENTAGSYKCACRSGFRLQGNTCTDVNECENALQCPGQECINSEGSFICVACSPGFVAGNGQCTDIDECRQTSNLCANGLCENTLGSYRCVCRTGFKLQGSVCIDVDECADSSQCPGQRCVNSEGSYKCIACKAGHRMQDGLCADVDECQSPDTCGAARLCVNTDGSYRCDCQPGYRTTGLGRQCRDVNECLEGEYCFPRGECVNTEGSYRCVCSQGYTTSSDGSSCLDVDECARSGPGVCQDGRCVNTEGSYQCQCQVGFTTNPEKTACLDVDECSEGAVCRTQRCENTIGSYRCITSCEPGYRVTRTGECVDINECANETVCGEHAFCQNLIGTYQCMCDQGYTATSDGKGCVDENECETMQGVCGAARCENVDGSFMCECPGEGEEFDTRSGQCLSTPRPGLPVFSGGSSSSSSTTGLGPQRRPDASQLPPARAGELRECYYNTEEQSSCSVLARNTTQQECCCTVGQGWGMGCQFDPCPQLGTAEHQALCPSGRGYVTGPGAFSYKDVDECKLFHPEVCKSGVCVNNIPGYSCYCTSGYYYDNVFLECIDVDECEAGEDSCPGGICVNTLGSHFCTCVPPLVLDDTQRSCVNSTGLAVDEKLSFCWQYVTPDLVCQSPLLGGQVTFTECCCLYGEGWGLQCALCPARDSEDYEARCNIFLRPPEFPPPFPDRYGPDPGPGRGGGGGYRVPYGPDSFPDPIPRRPEYPRPDYDDYTPPGGSRSGFRGRTPSTFRVPESPYRQPSGYIPERYYDEDDYGPPDAPPRPPFRTLPDPRSELSFGARPPLPIPEGLPLSLAPLPDSDPYSEEEEEEGPEPWRVGPPFPDRRGPGGGPRRVYERQYEPYAGLSTEDCGILHGCENGRCIRVAEGYTCDCYEGYELDMTSMACIDINECEDPDSVCASGRCINTDGSYRCVCHRGYVMSRRPNHCVAA</sequence>
<dbReference type="InterPro" id="IPR000742">
    <property type="entry name" value="EGF"/>
</dbReference>
<feature type="region of interest" description="Disordered" evidence="14">
    <location>
        <begin position="178"/>
        <end position="233"/>
    </location>
</feature>
<feature type="compositionally biased region" description="Polar residues" evidence="14">
    <location>
        <begin position="331"/>
        <end position="355"/>
    </location>
</feature>
<dbReference type="GO" id="GO:0005509">
    <property type="term" value="F:calcium ion binding"/>
    <property type="evidence" value="ECO:0007669"/>
    <property type="project" value="InterPro"/>
</dbReference>
<proteinExistence type="inferred from homology"/>
<dbReference type="InterPro" id="IPR000152">
    <property type="entry name" value="EGF-type_Asp/Asn_hydroxyl_site"/>
</dbReference>
<dbReference type="FunFam" id="2.10.25.10:FF:000005">
    <property type="entry name" value="Fibrillin 2"/>
    <property type="match status" value="7"/>
</dbReference>
<dbReference type="FunFam" id="3.90.290.10:FF:000001">
    <property type="entry name" value="Latent-transforming growth factor beta-binding protein 3 isoform 1"/>
    <property type="match status" value="1"/>
</dbReference>
<feature type="compositionally biased region" description="Low complexity" evidence="14">
    <location>
        <begin position="2028"/>
        <end position="2045"/>
    </location>
</feature>
<dbReference type="PROSITE" id="PS01187">
    <property type="entry name" value="EGF_CA"/>
    <property type="match status" value="8"/>
</dbReference>
<comment type="caution">
    <text evidence="13">Lacks conserved residue(s) required for the propagation of feature annotation.</text>
</comment>
<dbReference type="CDD" id="cd00054">
    <property type="entry name" value="EGF_CA"/>
    <property type="match status" value="17"/>
</dbReference>
<feature type="domain" description="EGF-like" evidence="15">
    <location>
        <begin position="667"/>
        <end position="703"/>
    </location>
</feature>
<dbReference type="InterPro" id="IPR009030">
    <property type="entry name" value="Growth_fac_rcpt_cys_sf"/>
</dbReference>
<dbReference type="SMART" id="SM00181">
    <property type="entry name" value="EGF"/>
    <property type="match status" value="26"/>
</dbReference>
<evidence type="ECO:0000256" key="14">
    <source>
        <dbReference type="SAM" id="MobiDB-lite"/>
    </source>
</evidence>
<keyword evidence="18" id="KW-1185">Reference proteome</keyword>
<feature type="disulfide bond" evidence="13">
    <location>
        <begin position="438"/>
        <end position="448"/>
    </location>
</feature>
<evidence type="ECO:0000256" key="8">
    <source>
        <dbReference type="ARBA" id="ARBA00023180"/>
    </source>
</evidence>
<accession>A0A8C8CDS0</accession>
<dbReference type="FunFam" id="2.10.25.10:FF:000139">
    <property type="entry name" value="Fibulin-1"/>
    <property type="match status" value="1"/>
</dbReference>
<protein>
    <recommendedName>
        <fullName evidence="12">Latent-transforming growth factor beta-binding protein 4</fullName>
    </recommendedName>
</protein>
<keyword evidence="8" id="KW-0325">Glycoprotein</keyword>
<dbReference type="PROSITE" id="PS01186">
    <property type="entry name" value="EGF_2"/>
    <property type="match status" value="13"/>
</dbReference>
<name>A0A8C8CDS0_ONCTS</name>
<dbReference type="InterPro" id="IPR001881">
    <property type="entry name" value="EGF-like_Ca-bd_dom"/>
</dbReference>
<feature type="compositionally biased region" description="Acidic residues" evidence="14">
    <location>
        <begin position="2117"/>
        <end position="2127"/>
    </location>
</feature>
<keyword evidence="7 13" id="KW-1015">Disulfide bond</keyword>
<feature type="compositionally biased region" description="Pro residues" evidence="14">
    <location>
        <begin position="2073"/>
        <end position="2082"/>
    </location>
</feature>
<evidence type="ECO:0000259" key="15">
    <source>
        <dbReference type="PROSITE" id="PS50026"/>
    </source>
</evidence>
<feature type="compositionally biased region" description="Low complexity" evidence="14">
    <location>
        <begin position="856"/>
        <end position="873"/>
    </location>
</feature>
<dbReference type="Gene3D" id="3.90.290.10">
    <property type="entry name" value="TGF-beta binding (TB) domain"/>
    <property type="match status" value="4"/>
</dbReference>
<dbReference type="SUPFAM" id="SSF57184">
    <property type="entry name" value="Growth factor receptor domain"/>
    <property type="match status" value="7"/>
</dbReference>
<feature type="domain" description="EGF-like" evidence="15">
    <location>
        <begin position="434"/>
        <end position="466"/>
    </location>
</feature>
<feature type="compositionally biased region" description="Low complexity" evidence="14">
    <location>
        <begin position="2105"/>
        <end position="2116"/>
    </location>
</feature>
<feature type="domain" description="EGF-like" evidence="15">
    <location>
        <begin position="971"/>
        <end position="1012"/>
    </location>
</feature>
<dbReference type="PROSITE" id="PS50026">
    <property type="entry name" value="EGF_3"/>
    <property type="match status" value="15"/>
</dbReference>
<feature type="domain" description="EGF-like" evidence="15">
    <location>
        <begin position="1375"/>
        <end position="1414"/>
    </location>
</feature>
<dbReference type="InterPro" id="IPR017878">
    <property type="entry name" value="TB_dom"/>
</dbReference>
<evidence type="ECO:0000256" key="2">
    <source>
        <dbReference type="ARBA" id="ARBA00022525"/>
    </source>
</evidence>
<evidence type="ECO:0000256" key="7">
    <source>
        <dbReference type="ARBA" id="ARBA00023157"/>
    </source>
</evidence>
<dbReference type="InterPro" id="IPR018097">
    <property type="entry name" value="EGF_Ca-bd_CS"/>
</dbReference>
<reference evidence="17" key="2">
    <citation type="submission" date="2025-09" db="UniProtKB">
        <authorList>
            <consortium name="Ensembl"/>
        </authorList>
    </citation>
    <scope>IDENTIFICATION</scope>
</reference>
<dbReference type="PROSITE" id="PS00022">
    <property type="entry name" value="EGF_1"/>
    <property type="match status" value="2"/>
</dbReference>
<dbReference type="GO" id="GO:0019838">
    <property type="term" value="F:growth factor binding"/>
    <property type="evidence" value="ECO:0007669"/>
    <property type="project" value="UniProtKB-KW"/>
</dbReference>
<evidence type="ECO:0000313" key="17">
    <source>
        <dbReference type="Ensembl" id="ENSOTSP00005006754.2"/>
    </source>
</evidence>
<dbReference type="GO" id="GO:0048731">
    <property type="term" value="P:system development"/>
    <property type="evidence" value="ECO:0007669"/>
    <property type="project" value="UniProtKB-ARBA"/>
</dbReference>